<dbReference type="Proteomes" id="UP000288805">
    <property type="component" value="Unassembled WGS sequence"/>
</dbReference>
<dbReference type="AlphaFoldDB" id="A0A438JQM3"/>
<dbReference type="Pfam" id="PF07727">
    <property type="entry name" value="RVT_2"/>
    <property type="match status" value="1"/>
</dbReference>
<dbReference type="CDD" id="cd09272">
    <property type="entry name" value="RNase_HI_RT_Ty1"/>
    <property type="match status" value="1"/>
</dbReference>
<dbReference type="PANTHER" id="PTHR11439">
    <property type="entry name" value="GAG-POL-RELATED RETROTRANSPOSON"/>
    <property type="match status" value="1"/>
</dbReference>
<sequence length="224" mass="26105">MALHRSKLIITYSSRTCQIGKITILIVYVVDIILTRNDLEEMERLTSVMGREFEIKDLKPLRYFLGMEVARSRKGIVVSKRKYILDLLKEIGVRSCKLADRPMDQNKKIGTYNNGTPMDQGRYQRLMERWFYGELRMTTTNPMLLYCDNKAAISISYNSVHHDRTKHVEVDCHFIKEKIEGEMLNVKHVPKREQAVDILTKELPCQNFDKLTSKLGLLNTYSPT</sequence>
<reference evidence="2 3" key="1">
    <citation type="journal article" date="2018" name="PLoS Genet.">
        <title>Population sequencing reveals clonal diversity and ancestral inbreeding in the grapevine cultivar Chardonnay.</title>
        <authorList>
            <person name="Roach M.J."/>
            <person name="Johnson D.L."/>
            <person name="Bohlmann J."/>
            <person name="van Vuuren H.J."/>
            <person name="Jones S.J."/>
            <person name="Pretorius I.S."/>
            <person name="Schmidt S.A."/>
            <person name="Borneman A.R."/>
        </authorList>
    </citation>
    <scope>NUCLEOTIDE SEQUENCE [LARGE SCALE GENOMIC DNA]</scope>
    <source>
        <strain evidence="3">cv. Chardonnay</strain>
        <tissue evidence="2">Leaf</tissue>
    </source>
</reference>
<evidence type="ECO:0000313" key="3">
    <source>
        <dbReference type="Proteomes" id="UP000288805"/>
    </source>
</evidence>
<gene>
    <name evidence="2" type="primary">RE1_3277</name>
    <name evidence="2" type="ORF">CK203_019727</name>
</gene>
<protein>
    <submittedName>
        <fullName evidence="2">Retrovirus-related Pol polyprotein from transposon RE1</fullName>
    </submittedName>
</protein>
<comment type="caution">
    <text evidence="2">The sequence shown here is derived from an EMBL/GenBank/DDBJ whole genome shotgun (WGS) entry which is preliminary data.</text>
</comment>
<evidence type="ECO:0000313" key="2">
    <source>
        <dbReference type="EMBL" id="RVX11251.1"/>
    </source>
</evidence>
<proteinExistence type="predicted"/>
<organism evidence="2 3">
    <name type="scientific">Vitis vinifera</name>
    <name type="common">Grape</name>
    <dbReference type="NCBI Taxonomy" id="29760"/>
    <lineage>
        <taxon>Eukaryota</taxon>
        <taxon>Viridiplantae</taxon>
        <taxon>Streptophyta</taxon>
        <taxon>Embryophyta</taxon>
        <taxon>Tracheophyta</taxon>
        <taxon>Spermatophyta</taxon>
        <taxon>Magnoliopsida</taxon>
        <taxon>eudicotyledons</taxon>
        <taxon>Gunneridae</taxon>
        <taxon>Pentapetalae</taxon>
        <taxon>rosids</taxon>
        <taxon>Vitales</taxon>
        <taxon>Vitaceae</taxon>
        <taxon>Viteae</taxon>
        <taxon>Vitis</taxon>
    </lineage>
</organism>
<dbReference type="EMBL" id="QGNW01000031">
    <property type="protein sequence ID" value="RVX11251.1"/>
    <property type="molecule type" value="Genomic_DNA"/>
</dbReference>
<accession>A0A438JQM3</accession>
<name>A0A438JQM3_VITVI</name>
<dbReference type="InterPro" id="IPR013103">
    <property type="entry name" value="RVT_2"/>
</dbReference>
<feature type="domain" description="Reverse transcriptase Ty1/copia-type" evidence="1">
    <location>
        <begin position="20"/>
        <end position="103"/>
    </location>
</feature>
<dbReference type="PANTHER" id="PTHR11439:SF440">
    <property type="entry name" value="INTEGRASE CATALYTIC DOMAIN-CONTAINING PROTEIN"/>
    <property type="match status" value="1"/>
</dbReference>
<evidence type="ECO:0000259" key="1">
    <source>
        <dbReference type="Pfam" id="PF07727"/>
    </source>
</evidence>